<dbReference type="NCBIfam" id="TIGR04040">
    <property type="entry name" value="glycyl_YjjI"/>
    <property type="match status" value="1"/>
</dbReference>
<dbReference type="EMBL" id="CP050266">
    <property type="protein sequence ID" value="QIR06418.1"/>
    <property type="molecule type" value="Genomic_DNA"/>
</dbReference>
<dbReference type="SUPFAM" id="SSF51998">
    <property type="entry name" value="PFL-like glycyl radical enzymes"/>
    <property type="match status" value="1"/>
</dbReference>
<dbReference type="Gene3D" id="3.20.70.20">
    <property type="match status" value="1"/>
</dbReference>
<dbReference type="PIRSF" id="PIRSF028991">
    <property type="entry name" value="Glycl_rad_HI0521_prd"/>
    <property type="match status" value="1"/>
</dbReference>
<gene>
    <name evidence="1" type="ORF">HBA18_08535</name>
</gene>
<sequence>MTDAMHAIVTHPHLTPSQKTLALAAQADAALPYVPCSRALLAAMEQGVIGDMFEGHAPFKPRYVLPDYARFLKRGSEYLALTPATDLEDALMKLMVLYHHVPSVTNIPVFLGYLDQLLLPYCEDVSDEHLYQALKRFWIQLDRTLPDAFMHANIGPDDNRVCRMILRIDAELQQVAPNLTLMVDPSRTPRTLVRQATDNIIACSKPHIANWPVHQATFGDAEAHSPNMGIVSCYNALPIGGGANTLVRLNLKKVAEEANDLSTLLSHTLPHYGALMVELIDARSHFLHQESHFFNSFLVQEGLIDEKKFVPMFGVYAMAEAVNTLMARQGLCGEYGHDAVANEMAHDITKALSTFVAETPVKHGWRGRALLHAQGGLSIDQGTTPGVRIRYGYEPDPVTHLQALAPLHPYFEAGVSEILTLDDTIKGNPDALTDLCLGALQSGLREFTANTDGNDLVRITGYMVKKSEIAQFKQSGSRTNTTVLGAEASEMTTVTARQPRVVSAEFLAGARWTDTHEPS</sequence>
<name>A0ABX6K4E2_SALCS</name>
<proteinExistence type="predicted"/>
<dbReference type="Proteomes" id="UP000501408">
    <property type="component" value="Chromosome 1"/>
</dbReference>
<reference evidence="1 2" key="1">
    <citation type="submission" date="2020-03" db="EMBL/GenBank/DDBJ databases">
        <title>Genome mining reveals the biosynthetic pathways of PHA and ectoines of the halophilic strain Salinivibrio costicola M318 isolated from fermented shrimp paste.</title>
        <authorList>
            <person name="Doan T.V."/>
            <person name="Tran L.T."/>
            <person name="Trieu T.A."/>
            <person name="Nguyen Q.V."/>
            <person name="Quach T.N."/>
            <person name="Phi T.Q."/>
            <person name="Kumar S."/>
        </authorList>
    </citation>
    <scope>NUCLEOTIDE SEQUENCE [LARGE SCALE GENOMIC DNA]</scope>
    <source>
        <strain evidence="1 2">M318</strain>
    </source>
</reference>
<evidence type="ECO:0000313" key="1">
    <source>
        <dbReference type="EMBL" id="QIR06418.1"/>
    </source>
</evidence>
<dbReference type="RefSeq" id="WP_167314572.1">
    <property type="nucleotide sequence ID" value="NZ_CP050266.1"/>
</dbReference>
<dbReference type="Pfam" id="PF11230">
    <property type="entry name" value="YjjI-like"/>
    <property type="match status" value="1"/>
</dbReference>
<evidence type="ECO:0000313" key="2">
    <source>
        <dbReference type="Proteomes" id="UP000501408"/>
    </source>
</evidence>
<organism evidence="1 2">
    <name type="scientific">Salinivibrio costicola</name>
    <name type="common">Vibrio costicola</name>
    <dbReference type="NCBI Taxonomy" id="51367"/>
    <lineage>
        <taxon>Bacteria</taxon>
        <taxon>Pseudomonadati</taxon>
        <taxon>Pseudomonadota</taxon>
        <taxon>Gammaproteobacteria</taxon>
        <taxon>Vibrionales</taxon>
        <taxon>Vibrionaceae</taxon>
        <taxon>Salinivibrio</taxon>
    </lineage>
</organism>
<dbReference type="InterPro" id="IPR016905">
    <property type="entry name" value="Glycyl_radical_YjjI-like"/>
</dbReference>
<keyword evidence="2" id="KW-1185">Reference proteome</keyword>
<accession>A0ABX6K4E2</accession>
<protein>
    <submittedName>
        <fullName evidence="1">YjjI family glycine radical enzyme</fullName>
    </submittedName>
</protein>